<reference evidence="5" key="2">
    <citation type="submission" date="2025-09" db="UniProtKB">
        <authorList>
            <consortium name="Ensembl"/>
        </authorList>
    </citation>
    <scope>IDENTIFICATION</scope>
</reference>
<dbReference type="GO" id="GO:0004888">
    <property type="term" value="F:transmembrane signaling receptor activity"/>
    <property type="evidence" value="ECO:0007669"/>
    <property type="project" value="TreeGrafter"/>
</dbReference>
<organism evidence="5 6">
    <name type="scientific">Cyprinodon variegatus</name>
    <name type="common">Sheepshead minnow</name>
    <dbReference type="NCBI Taxonomy" id="28743"/>
    <lineage>
        <taxon>Eukaryota</taxon>
        <taxon>Metazoa</taxon>
        <taxon>Chordata</taxon>
        <taxon>Craniata</taxon>
        <taxon>Vertebrata</taxon>
        <taxon>Euteleostomi</taxon>
        <taxon>Actinopterygii</taxon>
        <taxon>Neopterygii</taxon>
        <taxon>Teleostei</taxon>
        <taxon>Neoteleostei</taxon>
        <taxon>Acanthomorphata</taxon>
        <taxon>Ovalentaria</taxon>
        <taxon>Atherinomorphae</taxon>
        <taxon>Cyprinodontiformes</taxon>
        <taxon>Cyprinodontidae</taxon>
        <taxon>Cyprinodon</taxon>
    </lineage>
</organism>
<keyword evidence="1" id="KW-0732">Signal</keyword>
<dbReference type="Ensembl" id="ENSCVAT00000010194.1">
    <property type="protein sequence ID" value="ENSCVAP00000003347.1"/>
    <property type="gene ID" value="ENSCVAG00000004518.1"/>
</dbReference>
<dbReference type="SMART" id="SM00409">
    <property type="entry name" value="IG"/>
    <property type="match status" value="2"/>
</dbReference>
<evidence type="ECO:0000259" key="4">
    <source>
        <dbReference type="PROSITE" id="PS50835"/>
    </source>
</evidence>
<feature type="region of interest" description="Disordered" evidence="3">
    <location>
        <begin position="298"/>
        <end position="340"/>
    </location>
</feature>
<evidence type="ECO:0000256" key="3">
    <source>
        <dbReference type="SAM" id="MobiDB-lite"/>
    </source>
</evidence>
<sequence>MVFHPCVISCPVPTVAPYRSVVEIVSGRSRIFSGEPLRLRCNIDDFYKSTWNYLWFRGSVQLPQSGEIFSLWKANIKESGKYSCKGEKETQIGSIKTHRSPPVEINVDGGFVILETPQHPILVGDSPHLLCRVRGQVPVHQTVLYRDGTEVMVQNGSSLYLRLPHVTLRDQGMYSCRASWDMKRRTYSVLSVTTPVNILEVLTLPVLEIDDKNLQPTGNKMKLICHTQYNAHAPAPPVNYYFYKNNHLLGPAKSQNHIYVTRAPGWYSCRAKVPKLDIMRWSEPKSFGDVTGLEMSFPNGHHHHHHHRNQMSSSPSVSHPHFSSNPPTQPTTPKHLDPTLSFDLDTELHLELPVLTSRPPPDQFPGQTNTPEP</sequence>
<feature type="compositionally biased region" description="Basic residues" evidence="3">
    <location>
        <begin position="300"/>
        <end position="309"/>
    </location>
</feature>
<keyword evidence="2" id="KW-1015">Disulfide bond</keyword>
<dbReference type="GO" id="GO:0006955">
    <property type="term" value="P:immune response"/>
    <property type="evidence" value="ECO:0007669"/>
    <property type="project" value="TreeGrafter"/>
</dbReference>
<accession>A0A3Q2CEI8</accession>
<feature type="domain" description="Ig-like" evidence="4">
    <location>
        <begin position="101"/>
        <end position="188"/>
    </location>
</feature>
<feature type="compositionally biased region" description="Low complexity" evidence="3">
    <location>
        <begin position="312"/>
        <end position="326"/>
    </location>
</feature>
<dbReference type="InterPro" id="IPR003599">
    <property type="entry name" value="Ig_sub"/>
</dbReference>
<dbReference type="PANTHER" id="PTHR11481:SF64">
    <property type="entry name" value="FC RECEPTOR-LIKE PROTEIN 4"/>
    <property type="match status" value="1"/>
</dbReference>
<dbReference type="AlphaFoldDB" id="A0A3Q2CEI8"/>
<dbReference type="GO" id="GO:0009897">
    <property type="term" value="C:external side of plasma membrane"/>
    <property type="evidence" value="ECO:0007669"/>
    <property type="project" value="TreeGrafter"/>
</dbReference>
<dbReference type="InterPro" id="IPR036179">
    <property type="entry name" value="Ig-like_dom_sf"/>
</dbReference>
<dbReference type="GO" id="GO:0007166">
    <property type="term" value="P:cell surface receptor signaling pathway"/>
    <property type="evidence" value="ECO:0007669"/>
    <property type="project" value="TreeGrafter"/>
</dbReference>
<dbReference type="SUPFAM" id="SSF48726">
    <property type="entry name" value="Immunoglobulin"/>
    <property type="match status" value="1"/>
</dbReference>
<dbReference type="InterPro" id="IPR007110">
    <property type="entry name" value="Ig-like_dom"/>
</dbReference>
<dbReference type="Proteomes" id="UP000265020">
    <property type="component" value="Unassembled WGS sequence"/>
</dbReference>
<protein>
    <submittedName>
        <fullName evidence="5">Fc receptor-like protein 5</fullName>
    </submittedName>
</protein>
<dbReference type="Pfam" id="PF13895">
    <property type="entry name" value="Ig_2"/>
    <property type="match status" value="1"/>
</dbReference>
<feature type="region of interest" description="Disordered" evidence="3">
    <location>
        <begin position="352"/>
        <end position="373"/>
    </location>
</feature>
<proteinExistence type="predicted"/>
<dbReference type="PROSITE" id="PS50835">
    <property type="entry name" value="IG_LIKE"/>
    <property type="match status" value="2"/>
</dbReference>
<dbReference type="InterPro" id="IPR013783">
    <property type="entry name" value="Ig-like_fold"/>
</dbReference>
<dbReference type="GeneTree" id="ENSGT01050000244808"/>
<name>A0A3Q2CEI8_CYPVA</name>
<dbReference type="STRING" id="28743.ENSCVAP00000003347"/>
<dbReference type="Gene3D" id="2.60.40.10">
    <property type="entry name" value="Immunoglobulins"/>
    <property type="match status" value="3"/>
</dbReference>
<feature type="domain" description="Ig-like" evidence="4">
    <location>
        <begin position="13"/>
        <end position="84"/>
    </location>
</feature>
<keyword evidence="6" id="KW-1185">Reference proteome</keyword>
<evidence type="ECO:0000256" key="1">
    <source>
        <dbReference type="ARBA" id="ARBA00022729"/>
    </source>
</evidence>
<dbReference type="PANTHER" id="PTHR11481">
    <property type="entry name" value="IMMUNOGLOBULIN FC RECEPTOR"/>
    <property type="match status" value="1"/>
</dbReference>
<evidence type="ECO:0000313" key="5">
    <source>
        <dbReference type="Ensembl" id="ENSCVAP00000003347.1"/>
    </source>
</evidence>
<evidence type="ECO:0000256" key="2">
    <source>
        <dbReference type="ARBA" id="ARBA00023157"/>
    </source>
</evidence>
<dbReference type="InterPro" id="IPR050488">
    <property type="entry name" value="Ig_Fc_receptor"/>
</dbReference>
<dbReference type="OMA" id="VWFHILF"/>
<evidence type="ECO:0000313" key="6">
    <source>
        <dbReference type="Proteomes" id="UP000265020"/>
    </source>
</evidence>
<reference evidence="5" key="1">
    <citation type="submission" date="2025-08" db="UniProtKB">
        <authorList>
            <consortium name="Ensembl"/>
        </authorList>
    </citation>
    <scope>IDENTIFICATION</scope>
</reference>